<gene>
    <name evidence="3" type="ORF">F1649_13930</name>
</gene>
<dbReference type="EMBL" id="VWNE01000021">
    <property type="protein sequence ID" value="KAA8481840.1"/>
    <property type="molecule type" value="Genomic_DNA"/>
</dbReference>
<protein>
    <submittedName>
        <fullName evidence="3">NIPSNAP family containing protein</fullName>
    </submittedName>
</protein>
<dbReference type="InterPro" id="IPR012577">
    <property type="entry name" value="NIPSNAP"/>
</dbReference>
<evidence type="ECO:0000313" key="3">
    <source>
        <dbReference type="EMBL" id="KAA8481840.1"/>
    </source>
</evidence>
<dbReference type="RefSeq" id="WP_141814589.1">
    <property type="nucleotide sequence ID" value="NZ_VFPL01000001.1"/>
</dbReference>
<sequence length="265" mass="29783">MKRRSFVKASLLTGAAVTATSALSIAATDNIKKPALEFYELRVYSLSNDKQQKLVEDYYRKAAIPALNRMGVKHVGVFTELKPAGHTKVYVMVPYNSIDHFDDVSKNLENDARYKAEGSAYLNSPPAEPAYIRIESSLLKAFTHMPAMEVPPDRPRIFELRQYQSASESAGKKKIEMFNEGGEIDIFKRLGFKPVFWGETLIGSSRPNLTYMVTFDDMEAHAKLWKSFGSDPKWKEISSIPEYANAVLISKINSTLLVPADFSQI</sequence>
<reference evidence="3 4" key="1">
    <citation type="submission" date="2019-09" db="EMBL/GenBank/DDBJ databases">
        <title>Pararcticibacter amylolyticus gen. nov., sp. nov., isolated from a rottenly hemp rope, and reclassification of Pedobacter tournemirensis as Pararcticibacter tournemirensis comb. nov.</title>
        <authorList>
            <person name="Cai Y."/>
        </authorList>
    </citation>
    <scope>NUCLEOTIDE SEQUENCE [LARGE SCALE GENOMIC DNA]</scope>
    <source>
        <strain evidence="3 4">TF5-37.2-LB10</strain>
    </source>
</reference>
<proteinExistence type="predicted"/>
<feature type="chain" id="PRO_5024324641" evidence="1">
    <location>
        <begin position="27"/>
        <end position="265"/>
    </location>
</feature>
<accession>A0A5M9H5C4</accession>
<evidence type="ECO:0000256" key="1">
    <source>
        <dbReference type="SAM" id="SignalP"/>
    </source>
</evidence>
<dbReference type="Gene3D" id="3.30.70.100">
    <property type="match status" value="2"/>
</dbReference>
<feature type="signal peptide" evidence="1">
    <location>
        <begin position="1"/>
        <end position="26"/>
    </location>
</feature>
<dbReference type="Pfam" id="PF07978">
    <property type="entry name" value="NIPSNAP"/>
    <property type="match status" value="2"/>
</dbReference>
<dbReference type="AlphaFoldDB" id="A0A5M9H5C4"/>
<dbReference type="SUPFAM" id="SSF54909">
    <property type="entry name" value="Dimeric alpha+beta barrel"/>
    <property type="match status" value="2"/>
</dbReference>
<organism evidence="3 4">
    <name type="scientific">Arcticibacter tournemirensis</name>
    <dbReference type="NCBI Taxonomy" id="699437"/>
    <lineage>
        <taxon>Bacteria</taxon>
        <taxon>Pseudomonadati</taxon>
        <taxon>Bacteroidota</taxon>
        <taxon>Sphingobacteriia</taxon>
        <taxon>Sphingobacteriales</taxon>
        <taxon>Sphingobacteriaceae</taxon>
        <taxon>Arcticibacter</taxon>
    </lineage>
</organism>
<feature type="domain" description="NIPSNAP" evidence="2">
    <location>
        <begin position="39"/>
        <end position="115"/>
    </location>
</feature>
<keyword evidence="4" id="KW-1185">Reference proteome</keyword>
<evidence type="ECO:0000313" key="4">
    <source>
        <dbReference type="Proteomes" id="UP000322918"/>
    </source>
</evidence>
<dbReference type="InterPro" id="IPR011008">
    <property type="entry name" value="Dimeric_a/b-barrel"/>
</dbReference>
<name>A0A5M9H5C4_9SPHI</name>
<dbReference type="Proteomes" id="UP000322918">
    <property type="component" value="Unassembled WGS sequence"/>
</dbReference>
<dbReference type="OrthoDB" id="192769at2"/>
<comment type="caution">
    <text evidence="3">The sequence shown here is derived from an EMBL/GenBank/DDBJ whole genome shotgun (WGS) entry which is preliminary data.</text>
</comment>
<evidence type="ECO:0000259" key="2">
    <source>
        <dbReference type="Pfam" id="PF07978"/>
    </source>
</evidence>
<feature type="domain" description="NIPSNAP" evidence="2">
    <location>
        <begin position="158"/>
        <end position="264"/>
    </location>
</feature>
<keyword evidence="1" id="KW-0732">Signal</keyword>